<dbReference type="Gene3D" id="3.40.50.2000">
    <property type="entry name" value="Glycogen Phosphorylase B"/>
    <property type="match status" value="1"/>
</dbReference>
<accession>A0AAV5DX78</accession>
<organism evidence="2 3">
    <name type="scientific">Eleusine coracana subsp. coracana</name>
    <dbReference type="NCBI Taxonomy" id="191504"/>
    <lineage>
        <taxon>Eukaryota</taxon>
        <taxon>Viridiplantae</taxon>
        <taxon>Streptophyta</taxon>
        <taxon>Embryophyta</taxon>
        <taxon>Tracheophyta</taxon>
        <taxon>Spermatophyta</taxon>
        <taxon>Magnoliopsida</taxon>
        <taxon>Liliopsida</taxon>
        <taxon>Poales</taxon>
        <taxon>Poaceae</taxon>
        <taxon>PACMAD clade</taxon>
        <taxon>Chloridoideae</taxon>
        <taxon>Cynodonteae</taxon>
        <taxon>Eleusininae</taxon>
        <taxon>Eleusine</taxon>
    </lineage>
</organism>
<dbReference type="PANTHER" id="PTHR48047:SF19">
    <property type="entry name" value="GLYCOSYLTRANSFERASE"/>
    <property type="match status" value="1"/>
</dbReference>
<evidence type="ECO:0000256" key="1">
    <source>
        <dbReference type="ARBA" id="ARBA00009995"/>
    </source>
</evidence>
<comment type="caution">
    <text evidence="2">The sequence shown here is derived from an EMBL/GenBank/DDBJ whole genome shotgun (WGS) entry which is preliminary data.</text>
</comment>
<evidence type="ECO:0000313" key="3">
    <source>
        <dbReference type="Proteomes" id="UP001054889"/>
    </source>
</evidence>
<keyword evidence="3" id="KW-1185">Reference proteome</keyword>
<proteinExistence type="inferred from homology"/>
<name>A0AAV5DX78_ELECO</name>
<sequence>MGSAKQSKKFQMLLIPFFATSHIAPFTDLAFHLAAARPDAVEVTLAVTPANASVVRSALARRGQPDDATAAVNVKTYAFPAVDGLPPGIENLSAIKGEDWLRINAAALNEGLMRPGQESLIREISPDAIITDMHFFWNVDVAADLGVPCTTFHVIGTFSTLAMSHMEGSFGILHI</sequence>
<dbReference type="AlphaFoldDB" id="A0AAV5DX78"/>
<dbReference type="SUPFAM" id="SSF53756">
    <property type="entry name" value="UDP-Glycosyltransferase/glycogen phosphorylase"/>
    <property type="match status" value="1"/>
</dbReference>
<protein>
    <submittedName>
        <fullName evidence="2">Uncharacterized protein</fullName>
    </submittedName>
</protein>
<comment type="similarity">
    <text evidence="1">Belongs to the UDP-glycosyltransferase family.</text>
</comment>
<gene>
    <name evidence="2" type="primary">gb01712</name>
    <name evidence="2" type="ORF">PR202_gb01712</name>
</gene>
<dbReference type="GO" id="GO:0035251">
    <property type="term" value="F:UDP-glucosyltransferase activity"/>
    <property type="evidence" value="ECO:0007669"/>
    <property type="project" value="TreeGrafter"/>
</dbReference>
<dbReference type="Proteomes" id="UP001054889">
    <property type="component" value="Unassembled WGS sequence"/>
</dbReference>
<evidence type="ECO:0000313" key="2">
    <source>
        <dbReference type="EMBL" id="GJN14846.1"/>
    </source>
</evidence>
<reference evidence="2" key="2">
    <citation type="submission" date="2021-12" db="EMBL/GenBank/DDBJ databases">
        <title>Resequencing data analysis of finger millet.</title>
        <authorList>
            <person name="Hatakeyama M."/>
            <person name="Aluri S."/>
            <person name="Balachadran M.T."/>
            <person name="Sivarajan S.R."/>
            <person name="Poveda L."/>
            <person name="Shimizu-Inatsugi R."/>
            <person name="Schlapbach R."/>
            <person name="Sreeman S.M."/>
            <person name="Shimizu K.K."/>
        </authorList>
    </citation>
    <scope>NUCLEOTIDE SEQUENCE</scope>
</reference>
<reference evidence="2" key="1">
    <citation type="journal article" date="2018" name="DNA Res.">
        <title>Multiple hybrid de novo genome assembly of finger millet, an orphan allotetraploid crop.</title>
        <authorList>
            <person name="Hatakeyama M."/>
            <person name="Aluri S."/>
            <person name="Balachadran M.T."/>
            <person name="Sivarajan S.R."/>
            <person name="Patrignani A."/>
            <person name="Gruter S."/>
            <person name="Poveda L."/>
            <person name="Shimizu-Inatsugi R."/>
            <person name="Baeten J."/>
            <person name="Francoijs K.J."/>
            <person name="Nataraja K.N."/>
            <person name="Reddy Y.A.N."/>
            <person name="Phadnis S."/>
            <person name="Ravikumar R.L."/>
            <person name="Schlapbach R."/>
            <person name="Sreeman S.M."/>
            <person name="Shimizu K.K."/>
        </authorList>
    </citation>
    <scope>NUCLEOTIDE SEQUENCE</scope>
</reference>
<dbReference type="PANTHER" id="PTHR48047">
    <property type="entry name" value="GLYCOSYLTRANSFERASE"/>
    <property type="match status" value="1"/>
</dbReference>
<dbReference type="EMBL" id="BQKI01000071">
    <property type="protein sequence ID" value="GJN14846.1"/>
    <property type="molecule type" value="Genomic_DNA"/>
</dbReference>